<dbReference type="EMBL" id="JBHULE010000037">
    <property type="protein sequence ID" value="MFD2565646.1"/>
    <property type="molecule type" value="Genomic_DNA"/>
</dbReference>
<evidence type="ECO:0008006" key="4">
    <source>
        <dbReference type="Google" id="ProtNLM"/>
    </source>
</evidence>
<feature type="transmembrane region" description="Helical" evidence="1">
    <location>
        <begin position="77"/>
        <end position="98"/>
    </location>
</feature>
<proteinExistence type="predicted"/>
<evidence type="ECO:0000313" key="2">
    <source>
        <dbReference type="EMBL" id="MFD2565646.1"/>
    </source>
</evidence>
<comment type="caution">
    <text evidence="2">The sequence shown here is derived from an EMBL/GenBank/DDBJ whole genome shotgun (WGS) entry which is preliminary data.</text>
</comment>
<feature type="transmembrane region" description="Helical" evidence="1">
    <location>
        <begin position="6"/>
        <end position="25"/>
    </location>
</feature>
<organism evidence="2 3">
    <name type="scientific">Aquimarina rubra</name>
    <dbReference type="NCBI Taxonomy" id="1920033"/>
    <lineage>
        <taxon>Bacteria</taxon>
        <taxon>Pseudomonadati</taxon>
        <taxon>Bacteroidota</taxon>
        <taxon>Flavobacteriia</taxon>
        <taxon>Flavobacteriales</taxon>
        <taxon>Flavobacteriaceae</taxon>
        <taxon>Aquimarina</taxon>
    </lineage>
</organism>
<feature type="transmembrane region" description="Helical" evidence="1">
    <location>
        <begin position="135"/>
        <end position="156"/>
    </location>
</feature>
<reference evidence="3" key="1">
    <citation type="journal article" date="2019" name="Int. J. Syst. Evol. Microbiol.">
        <title>The Global Catalogue of Microorganisms (GCM) 10K type strain sequencing project: providing services to taxonomists for standard genome sequencing and annotation.</title>
        <authorList>
            <consortium name="The Broad Institute Genomics Platform"/>
            <consortium name="The Broad Institute Genome Sequencing Center for Infectious Disease"/>
            <person name="Wu L."/>
            <person name="Ma J."/>
        </authorList>
    </citation>
    <scope>NUCLEOTIDE SEQUENCE [LARGE SCALE GENOMIC DNA]</scope>
    <source>
        <strain evidence="3">KCTC 52274</strain>
    </source>
</reference>
<feature type="transmembrane region" description="Helical" evidence="1">
    <location>
        <begin position="201"/>
        <end position="228"/>
    </location>
</feature>
<dbReference type="RefSeq" id="WP_378295466.1">
    <property type="nucleotide sequence ID" value="NZ_JBHULE010000037.1"/>
</dbReference>
<feature type="transmembrane region" description="Helical" evidence="1">
    <location>
        <begin position="168"/>
        <end position="189"/>
    </location>
</feature>
<feature type="transmembrane region" description="Helical" evidence="1">
    <location>
        <begin position="110"/>
        <end position="129"/>
    </location>
</feature>
<feature type="transmembrane region" description="Helical" evidence="1">
    <location>
        <begin position="37"/>
        <end position="57"/>
    </location>
</feature>
<dbReference type="Proteomes" id="UP001597319">
    <property type="component" value="Unassembled WGS sequence"/>
</dbReference>
<protein>
    <recommendedName>
        <fullName evidence="4">Histidine kinase N-terminal 7TM region domain-containing protein</fullName>
    </recommendedName>
</protein>
<keyword evidence="1" id="KW-0812">Transmembrane</keyword>
<evidence type="ECO:0000256" key="1">
    <source>
        <dbReference type="SAM" id="Phobius"/>
    </source>
</evidence>
<accession>A0ABW5LNF7</accession>
<keyword evidence="1" id="KW-1133">Transmembrane helix</keyword>
<gene>
    <name evidence="2" type="ORF">ACFSR1_23425</name>
</gene>
<keyword evidence="1" id="KW-0472">Membrane</keyword>
<evidence type="ECO:0000313" key="3">
    <source>
        <dbReference type="Proteomes" id="UP001597319"/>
    </source>
</evidence>
<name>A0ABW5LNF7_9FLAO</name>
<sequence length="235" mass="27783">MSDYINVIIINLFELTAAILGTVYISRYRVNGFTRYLVLFLWFTVFVEVVFGWLPTFIEDFSSFKFLENTIFARNKWVYNVYDVISFTFYLLYFVNLIDNQKYRKISIKIVSIYVLACVVNLAFSGVFFKTNSTFNASVGTILLVLYIIYYYFQMLQSEKILEFYKSIPFYVSVGALVFHLIVNPIFIYEQYYSNTTSPEFVRIFLTILTILNIFMYSCYAVGFLVCYKKNKSYS</sequence>
<keyword evidence="3" id="KW-1185">Reference proteome</keyword>